<comment type="subcellular location">
    <subcellularLocation>
        <location evidence="1 10">Cell membrane</location>
        <topology evidence="1 10">Multi-pass membrane protein</topology>
    </subcellularLocation>
</comment>
<keyword evidence="4 10" id="KW-1133">Transmembrane helix</keyword>
<dbReference type="RefSeq" id="WP_015440241.1">
    <property type="nucleotide sequence ID" value="NC_020520.1"/>
</dbReference>
<organism evidence="11 12">
    <name type="scientific">Ilumatobacter coccineus (strain NBRC 103263 / KCTC 29153 / YM16-304)</name>
    <dbReference type="NCBI Taxonomy" id="1313172"/>
    <lineage>
        <taxon>Bacteria</taxon>
        <taxon>Bacillati</taxon>
        <taxon>Actinomycetota</taxon>
        <taxon>Acidimicrobiia</taxon>
        <taxon>Acidimicrobiales</taxon>
        <taxon>Ilumatobacteraceae</taxon>
        <taxon>Ilumatobacter</taxon>
    </lineage>
</organism>
<keyword evidence="3 10" id="KW-0812">Transmembrane</keyword>
<feature type="transmembrane region" description="Helical" evidence="10">
    <location>
        <begin position="33"/>
        <end position="63"/>
    </location>
</feature>
<evidence type="ECO:0000313" key="12">
    <source>
        <dbReference type="Proteomes" id="UP000011863"/>
    </source>
</evidence>
<keyword evidence="10" id="KW-0406">Ion transport</keyword>
<evidence type="ECO:0000256" key="3">
    <source>
        <dbReference type="ARBA" id="ARBA00022692"/>
    </source>
</evidence>
<feature type="binding site" evidence="10">
    <location>
        <position position="66"/>
    </location>
    <ligand>
        <name>Na(+)</name>
        <dbReference type="ChEBI" id="CHEBI:29101"/>
        <note>structural</note>
    </ligand>
</feature>
<dbReference type="GO" id="GO:0140114">
    <property type="term" value="P:cellular detoxification of fluoride"/>
    <property type="evidence" value="ECO:0007669"/>
    <property type="project" value="UniProtKB-UniRule"/>
</dbReference>
<evidence type="ECO:0000256" key="10">
    <source>
        <dbReference type="HAMAP-Rule" id="MF_00454"/>
    </source>
</evidence>
<keyword evidence="6 10" id="KW-0407">Ion channel</keyword>
<dbReference type="Proteomes" id="UP000011863">
    <property type="component" value="Chromosome"/>
</dbReference>
<evidence type="ECO:0000313" key="11">
    <source>
        <dbReference type="EMBL" id="BAN00993.1"/>
    </source>
</evidence>
<feature type="transmembrane region" description="Helical" evidence="10">
    <location>
        <begin position="84"/>
        <end position="104"/>
    </location>
</feature>
<keyword evidence="12" id="KW-1185">Reference proteome</keyword>
<dbReference type="GO" id="GO:0062054">
    <property type="term" value="F:fluoride channel activity"/>
    <property type="evidence" value="ECO:0007669"/>
    <property type="project" value="UniProtKB-UniRule"/>
</dbReference>
<dbReference type="InterPro" id="IPR003691">
    <property type="entry name" value="FluC"/>
</dbReference>
<evidence type="ECO:0000256" key="9">
    <source>
        <dbReference type="ARBA" id="ARBA00049940"/>
    </source>
</evidence>
<keyword evidence="10" id="KW-0915">Sodium</keyword>
<comment type="caution">
    <text evidence="10">Lacks conserved residue(s) required for the propagation of feature annotation.</text>
</comment>
<comment type="catalytic activity">
    <reaction evidence="8">
        <text>fluoride(in) = fluoride(out)</text>
        <dbReference type="Rhea" id="RHEA:76159"/>
        <dbReference type="ChEBI" id="CHEBI:17051"/>
    </reaction>
    <physiologicalReaction direction="left-to-right" evidence="8">
        <dbReference type="Rhea" id="RHEA:76160"/>
    </physiologicalReaction>
</comment>
<keyword evidence="10" id="KW-0479">Metal-binding</keyword>
<evidence type="ECO:0000256" key="5">
    <source>
        <dbReference type="ARBA" id="ARBA00023136"/>
    </source>
</evidence>
<feature type="binding site" evidence="10">
    <location>
        <position position="63"/>
    </location>
    <ligand>
        <name>Na(+)</name>
        <dbReference type="ChEBI" id="CHEBI:29101"/>
        <note>structural</note>
    </ligand>
</feature>
<evidence type="ECO:0000256" key="6">
    <source>
        <dbReference type="ARBA" id="ARBA00023303"/>
    </source>
</evidence>
<accession>A0A6C7E2H2</accession>
<dbReference type="GO" id="GO:0046872">
    <property type="term" value="F:metal ion binding"/>
    <property type="evidence" value="ECO:0007669"/>
    <property type="project" value="UniProtKB-KW"/>
</dbReference>
<dbReference type="EMBL" id="AP012057">
    <property type="protein sequence ID" value="BAN00993.1"/>
    <property type="molecule type" value="Genomic_DNA"/>
</dbReference>
<dbReference type="Pfam" id="PF02537">
    <property type="entry name" value="CRCB"/>
    <property type="match status" value="1"/>
</dbReference>
<name>A0A6C7E2H2_ILUCY</name>
<dbReference type="AlphaFoldDB" id="A0A6C7E2H2"/>
<evidence type="ECO:0000256" key="4">
    <source>
        <dbReference type="ARBA" id="ARBA00022989"/>
    </source>
</evidence>
<protein>
    <recommendedName>
        <fullName evidence="10">Fluoride-specific ion channel FluC</fullName>
    </recommendedName>
</protein>
<comment type="activity regulation">
    <text evidence="10">Na(+) is not transported, but it plays an essential structural role and its presence is essential for fluoride channel function.</text>
</comment>
<proteinExistence type="inferred from homology"/>
<keyword evidence="10" id="KW-0813">Transport</keyword>
<dbReference type="GO" id="GO:0005886">
    <property type="term" value="C:plasma membrane"/>
    <property type="evidence" value="ECO:0007669"/>
    <property type="project" value="UniProtKB-SubCell"/>
</dbReference>
<reference evidence="11 12" key="1">
    <citation type="journal article" date="2013" name="Int. J. Syst. Evol. Microbiol.">
        <title>Ilumatobacter nonamiense sp. nov. and Ilumatobacter coccineum sp. nov., isolated from seashore sand.</title>
        <authorList>
            <person name="Matsumoto A."/>
            <person name="Kasai H."/>
            <person name="Matsuo Y."/>
            <person name="Shizuri Y."/>
            <person name="Ichikawa N."/>
            <person name="Fujita N."/>
            <person name="Omura S."/>
            <person name="Takahashi Y."/>
        </authorList>
    </citation>
    <scope>NUCLEOTIDE SEQUENCE [LARGE SCALE GENOMIC DNA]</scope>
    <source>
        <strain evidence="12">NBRC 103263 / KCTC 29153 / YM16-304</strain>
    </source>
</reference>
<sequence>MIVIGFILAAMLGGVVRWRASELNTDDLPRGTLAVNVGAAFVAGLLIESSPTVAVIASTALLGSLSTFSTLMGELVDRRDRRSVAAIYLAVTIVGGVLAAWLGLTLAP</sequence>
<keyword evidence="2 10" id="KW-1003">Cell membrane</keyword>
<keyword evidence="5 10" id="KW-0472">Membrane</keyword>
<dbReference type="PANTHER" id="PTHR28259">
    <property type="entry name" value="FLUORIDE EXPORT PROTEIN 1-RELATED"/>
    <property type="match status" value="1"/>
</dbReference>
<dbReference type="KEGG" id="aym:YM304_06790"/>
<gene>
    <name evidence="10" type="primary">fluC</name>
    <name evidence="10" type="synonym">crcB</name>
    <name evidence="11" type="ORF">YM304_06790</name>
</gene>
<dbReference type="PANTHER" id="PTHR28259:SF1">
    <property type="entry name" value="FLUORIDE EXPORT PROTEIN 1-RELATED"/>
    <property type="match status" value="1"/>
</dbReference>
<evidence type="ECO:0000256" key="8">
    <source>
        <dbReference type="ARBA" id="ARBA00035585"/>
    </source>
</evidence>
<evidence type="ECO:0000256" key="7">
    <source>
        <dbReference type="ARBA" id="ARBA00035120"/>
    </source>
</evidence>
<evidence type="ECO:0000256" key="2">
    <source>
        <dbReference type="ARBA" id="ARBA00022475"/>
    </source>
</evidence>
<comment type="similarity">
    <text evidence="7 10">Belongs to the fluoride channel Fluc/FEX (TC 1.A.43) family.</text>
</comment>
<dbReference type="OrthoDB" id="5148600at2"/>
<comment type="function">
    <text evidence="9 10">Fluoride-specific ion channel. Important for reducing fluoride concentration in the cell, thus reducing its toxicity.</text>
</comment>
<evidence type="ECO:0000256" key="1">
    <source>
        <dbReference type="ARBA" id="ARBA00004651"/>
    </source>
</evidence>
<dbReference type="HAMAP" id="MF_00454">
    <property type="entry name" value="FluC"/>
    <property type="match status" value="1"/>
</dbReference>